<protein>
    <recommendedName>
        <fullName evidence="3">Carboxypeptidase regulatory-like domain-containing protein</fullName>
    </recommendedName>
</protein>
<proteinExistence type="predicted"/>
<gene>
    <name evidence="1" type="ORF">CGZ92_02975</name>
</gene>
<sequence>MSRAMFATGAIALSVLTLNVGVFVAPGVSSAVAPLLGAQAATPTEMTGPDGSGTPTYKVSASQAVIEGKLQTAADDQPLAERTIELKDSDGEGLGSATTAADGSYTITAELPTGTTALQISYAGDGNASPISYQIALPAELPEATTPAPSLSLIHI</sequence>
<dbReference type="InterPro" id="IPR008969">
    <property type="entry name" value="CarboxyPept-like_regulatory"/>
</dbReference>
<dbReference type="EMBL" id="NMVI01000009">
    <property type="protein sequence ID" value="OYN89296.1"/>
    <property type="molecule type" value="Genomic_DNA"/>
</dbReference>
<evidence type="ECO:0000313" key="2">
    <source>
        <dbReference type="Proteomes" id="UP000216533"/>
    </source>
</evidence>
<name>A0A255ECM5_9ACTN</name>
<dbReference type="Proteomes" id="UP000216533">
    <property type="component" value="Unassembled WGS sequence"/>
</dbReference>
<dbReference type="GO" id="GO:0005975">
    <property type="term" value="P:carbohydrate metabolic process"/>
    <property type="evidence" value="ECO:0007669"/>
    <property type="project" value="UniProtKB-ARBA"/>
</dbReference>
<comment type="caution">
    <text evidence="1">The sequence shown here is derived from an EMBL/GenBank/DDBJ whole genome shotgun (WGS) entry which is preliminary data.</text>
</comment>
<evidence type="ECO:0008006" key="3">
    <source>
        <dbReference type="Google" id="ProtNLM"/>
    </source>
</evidence>
<dbReference type="SUPFAM" id="SSF49464">
    <property type="entry name" value="Carboxypeptidase regulatory domain-like"/>
    <property type="match status" value="1"/>
</dbReference>
<organism evidence="1 2">
    <name type="scientific">Parenemella sanctibonifatiensis</name>
    <dbReference type="NCBI Taxonomy" id="2016505"/>
    <lineage>
        <taxon>Bacteria</taxon>
        <taxon>Bacillati</taxon>
        <taxon>Actinomycetota</taxon>
        <taxon>Actinomycetes</taxon>
        <taxon>Propionibacteriales</taxon>
        <taxon>Propionibacteriaceae</taxon>
        <taxon>Parenemella</taxon>
    </lineage>
</organism>
<accession>A0A255ECM5</accession>
<reference evidence="1 2" key="1">
    <citation type="submission" date="2017-07" db="EMBL/GenBank/DDBJ databases">
        <title>Draft whole genome sequences of clinical Proprionibacteriaceae strains.</title>
        <authorList>
            <person name="Bernier A.-M."/>
            <person name="Bernard K."/>
            <person name="Domingo M.-C."/>
        </authorList>
    </citation>
    <scope>NUCLEOTIDE SEQUENCE [LARGE SCALE GENOMIC DNA]</scope>
    <source>
        <strain evidence="1 2">NML 160184</strain>
    </source>
</reference>
<dbReference type="InterPro" id="IPR013783">
    <property type="entry name" value="Ig-like_fold"/>
</dbReference>
<dbReference type="AlphaFoldDB" id="A0A255ECM5"/>
<evidence type="ECO:0000313" key="1">
    <source>
        <dbReference type="EMBL" id="OYN89296.1"/>
    </source>
</evidence>
<dbReference type="RefSeq" id="WP_094449913.1">
    <property type="nucleotide sequence ID" value="NZ_NMVI01000009.1"/>
</dbReference>
<dbReference type="Gene3D" id="2.60.40.10">
    <property type="entry name" value="Immunoglobulins"/>
    <property type="match status" value="1"/>
</dbReference>